<dbReference type="Proteomes" id="UP001295469">
    <property type="component" value="Chromosome C08"/>
</dbReference>
<evidence type="ECO:0000256" key="5">
    <source>
        <dbReference type="ARBA" id="ARBA00023242"/>
    </source>
</evidence>
<evidence type="ECO:0000313" key="8">
    <source>
        <dbReference type="EMBL" id="CAF2111882.1"/>
    </source>
</evidence>
<dbReference type="PANTHER" id="PTHR12945">
    <property type="entry name" value="TRANSLATION INITIATION FACTOR EIF3-RELATED"/>
    <property type="match status" value="1"/>
</dbReference>
<dbReference type="Pfam" id="PF04189">
    <property type="entry name" value="Gcd10p"/>
    <property type="match status" value="1"/>
</dbReference>
<organism evidence="8">
    <name type="scientific">Brassica napus</name>
    <name type="common">Rape</name>
    <dbReference type="NCBI Taxonomy" id="3708"/>
    <lineage>
        <taxon>Eukaryota</taxon>
        <taxon>Viridiplantae</taxon>
        <taxon>Streptophyta</taxon>
        <taxon>Embryophyta</taxon>
        <taxon>Tracheophyta</taxon>
        <taxon>Spermatophyta</taxon>
        <taxon>Magnoliopsida</taxon>
        <taxon>eudicotyledons</taxon>
        <taxon>Gunneridae</taxon>
        <taxon>Pentapetalae</taxon>
        <taxon>rosids</taxon>
        <taxon>malvids</taxon>
        <taxon>Brassicales</taxon>
        <taxon>Brassicaceae</taxon>
        <taxon>Brassiceae</taxon>
        <taxon>Brassica</taxon>
    </lineage>
</organism>
<sequence length="271" mass="30465">MYKTKNCFYKTMQTDWSTVRIRHSCRRKRISISLKIQIRDLLAKVAACCSMLTMETVSSSLVYLFLIDLKSGIQITQDGSFPSRILPIKKESSSVNVIDDARDNRELIDDNESQNFTAEKIEAMRTEGAKGDEIIEALIANSKTFDKKFQLKKYLPKKQKKYVRKYLAYSDVLVVDMVGGLVTGAVAERLGGTGYRSHTEKNGFPLSFFIFSLATTEEQNAMAAAGFRIKQALMVKTFTNIFLSSCRYCNSYGFGVGQKAAGRKLAQRAAE</sequence>
<dbReference type="PANTHER" id="PTHR12945:SF0">
    <property type="entry name" value="TRNA (ADENINE(58)-N(1))-METHYLTRANSFERASE NON-CATALYTIC SUBUNIT TRM6"/>
    <property type="match status" value="1"/>
</dbReference>
<dbReference type="GO" id="GO:0005634">
    <property type="term" value="C:nucleus"/>
    <property type="evidence" value="ECO:0007669"/>
    <property type="project" value="UniProtKB-SubCell"/>
</dbReference>
<feature type="transmembrane region" description="Helical" evidence="7">
    <location>
        <begin position="41"/>
        <end position="66"/>
    </location>
</feature>
<keyword evidence="4" id="KW-0819">tRNA processing</keyword>
<evidence type="ECO:0000256" key="1">
    <source>
        <dbReference type="ARBA" id="ARBA00004123"/>
    </source>
</evidence>
<keyword evidence="7" id="KW-0812">Transmembrane</keyword>
<proteinExistence type="inferred from homology"/>
<evidence type="ECO:0000256" key="7">
    <source>
        <dbReference type="SAM" id="Phobius"/>
    </source>
</evidence>
<gene>
    <name evidence="8" type="ORF">DARMORV10_C08P30330.1</name>
</gene>
<evidence type="ECO:0000256" key="2">
    <source>
        <dbReference type="ARBA" id="ARBA00008320"/>
    </source>
</evidence>
<accession>A0A816UQH6</accession>
<reference evidence="8" key="1">
    <citation type="submission" date="2021-01" db="EMBL/GenBank/DDBJ databases">
        <authorList>
            <consortium name="Genoscope - CEA"/>
            <person name="William W."/>
        </authorList>
    </citation>
    <scope>NUCLEOTIDE SEQUENCE</scope>
</reference>
<evidence type="ECO:0000256" key="3">
    <source>
        <dbReference type="ARBA" id="ARBA00021704"/>
    </source>
</evidence>
<dbReference type="GO" id="GO:0030488">
    <property type="term" value="P:tRNA methylation"/>
    <property type="evidence" value="ECO:0007669"/>
    <property type="project" value="InterPro"/>
</dbReference>
<dbReference type="EMBL" id="HG994372">
    <property type="protein sequence ID" value="CAF2111882.1"/>
    <property type="molecule type" value="Genomic_DNA"/>
</dbReference>
<keyword evidence="7" id="KW-1133">Transmembrane helix</keyword>
<keyword evidence="5" id="KW-0539">Nucleus</keyword>
<protein>
    <recommendedName>
        <fullName evidence="3">tRNA (adenine(58)-N(1))-methyltransferase non-catalytic subunit TRM6</fullName>
    </recommendedName>
    <alternativeName>
        <fullName evidence="6">tRNA(m1A58)-methyltransferase subunit TRM6</fullName>
    </alternativeName>
</protein>
<comment type="similarity">
    <text evidence="2">Belongs to the TRM6/GCD10 family.</text>
</comment>
<dbReference type="AlphaFoldDB" id="A0A816UQH6"/>
<evidence type="ECO:0000256" key="6">
    <source>
        <dbReference type="ARBA" id="ARBA00032319"/>
    </source>
</evidence>
<dbReference type="InterPro" id="IPR017423">
    <property type="entry name" value="TRM6"/>
</dbReference>
<comment type="subcellular location">
    <subcellularLocation>
        <location evidence="1">Nucleus</location>
    </subcellularLocation>
</comment>
<dbReference type="GO" id="GO:0031515">
    <property type="term" value="C:tRNA (m1A) methyltransferase complex"/>
    <property type="evidence" value="ECO:0007669"/>
    <property type="project" value="InterPro"/>
</dbReference>
<evidence type="ECO:0000256" key="4">
    <source>
        <dbReference type="ARBA" id="ARBA00022694"/>
    </source>
</evidence>
<keyword evidence="7" id="KW-0472">Membrane</keyword>
<name>A0A816UQH6_BRANA</name>